<dbReference type="AlphaFoldDB" id="S3I2L7"/>
<evidence type="ECO:0000313" key="6">
    <source>
        <dbReference type="EMBL" id="EPE94013.1"/>
    </source>
</evidence>
<dbReference type="InterPro" id="IPR011330">
    <property type="entry name" value="Glyco_hydro/deAcase_b/a-brl"/>
</dbReference>
<dbReference type="Gene3D" id="3.20.20.370">
    <property type="entry name" value="Glycoside hydrolase/deacetylase"/>
    <property type="match status" value="1"/>
</dbReference>
<keyword evidence="7" id="KW-1185">Reference proteome</keyword>
<evidence type="ECO:0000313" key="7">
    <source>
        <dbReference type="Proteomes" id="UP000014411"/>
    </source>
</evidence>
<reference evidence="6 7" key="1">
    <citation type="journal article" date="2012" name="J. Bacteriol.">
        <title>Genome sequence of Rhizobium grahamii CCGE502, a broad-host-range symbiont with low nodulation competitiveness in Phaseolus vulgaris.</title>
        <authorList>
            <person name="Althabegoiti M.J."/>
            <person name="Lozano L."/>
            <person name="Torres-Tejerizo G."/>
            <person name="Ormeno-Orrillo E."/>
            <person name="Rogel M.A."/>
            <person name="Gonzalez V."/>
            <person name="Martinez-Romero E."/>
        </authorList>
    </citation>
    <scope>NUCLEOTIDE SEQUENCE [LARGE SCALE GENOMIC DNA]</scope>
    <source>
        <strain evidence="6 7">CCGE 502</strain>
        <plasmid evidence="6">pRg502a</plasmid>
    </source>
</reference>
<keyword evidence="6" id="KW-0614">Plasmid</keyword>
<gene>
    <name evidence="6" type="ORF">RGCCGE502_34571</name>
</gene>
<dbReference type="Pfam" id="PF01522">
    <property type="entry name" value="Polysacc_deac_1"/>
    <property type="match status" value="1"/>
</dbReference>
<evidence type="ECO:0000256" key="2">
    <source>
        <dbReference type="ARBA" id="ARBA00010973"/>
    </source>
</evidence>
<name>S3I2L7_9HYPH</name>
<dbReference type="PANTHER" id="PTHR47561">
    <property type="entry name" value="POLYSACCHARIDE DEACETYLASE FAMILY PROTEIN (AFU_ORTHOLOGUE AFUA_6G05030)"/>
    <property type="match status" value="1"/>
</dbReference>
<organism evidence="6 7">
    <name type="scientific">Rhizobium grahamii CCGE 502</name>
    <dbReference type="NCBI Taxonomy" id="990285"/>
    <lineage>
        <taxon>Bacteria</taxon>
        <taxon>Pseudomonadati</taxon>
        <taxon>Pseudomonadota</taxon>
        <taxon>Alphaproteobacteria</taxon>
        <taxon>Hyphomicrobiales</taxon>
        <taxon>Rhizobiaceae</taxon>
        <taxon>Rhizobium/Agrobacterium group</taxon>
        <taxon>Rhizobium</taxon>
    </lineage>
</organism>
<dbReference type="InterPro" id="IPR002509">
    <property type="entry name" value="NODB_dom"/>
</dbReference>
<evidence type="ECO:0000259" key="5">
    <source>
        <dbReference type="PROSITE" id="PS51677"/>
    </source>
</evidence>
<dbReference type="HOGENOM" id="CLU_029940_1_1_5"/>
<sequence length="320" mass="36850">MTVTALALKIREEERVLMIDNPLPWPNGARCAVAFTFDIDTDSFLHLLFGEKMPDMVAATSWARYDEIALPRLLRIYRDFGLKQTFFYPAWCMERYPHLVDAILKDGHEIAHHGYLHESMRHMPDRESEVEWIVRGVDVIEKMTGKKPRGFRAPNYHFSRHSASILAQLDFRYDSSLMDDDLPSLYQTSHGELLGLPSSGALDDWAQYVNNSEIGSVRSIRSPQEASKTFMADFEAAYRYGGMWIAVWHPWVSARPARAEAMCRMIEEMQIRGDVWITTMEAIADHVHGLIAREEWAPRRTKLPYYEEPLSVGEMPPQVG</sequence>
<comment type="function">
    <text evidence="1">Is involved in generating a small heat-stable compound (Nod), an acylated oligomer of N-acetylglucosamine, that stimulates mitosis in various plant protoplasts.</text>
</comment>
<dbReference type="RefSeq" id="WP_016558783.1">
    <property type="nucleotide sequence ID" value="NZ_AEYE02000038.1"/>
</dbReference>
<evidence type="ECO:0000256" key="3">
    <source>
        <dbReference type="ARBA" id="ARBA00020071"/>
    </source>
</evidence>
<dbReference type="Proteomes" id="UP000014411">
    <property type="component" value="Unassembled WGS sequence"/>
</dbReference>
<dbReference type="EMBL" id="AEYE02000038">
    <property type="protein sequence ID" value="EPE94013.1"/>
    <property type="molecule type" value="Genomic_DNA"/>
</dbReference>
<dbReference type="PANTHER" id="PTHR47561:SF1">
    <property type="entry name" value="POLYSACCHARIDE DEACETYLASE FAMILY PROTEIN (AFU_ORTHOLOGUE AFUA_6G05030)"/>
    <property type="match status" value="1"/>
</dbReference>
<comment type="similarity">
    <text evidence="2">Belongs to the polysaccharide deacetylase family.</text>
</comment>
<protein>
    <recommendedName>
        <fullName evidence="3">Chitooligosaccharide deacetylase</fullName>
    </recommendedName>
    <alternativeName>
        <fullName evidence="4">Nodulation protein B</fullName>
    </alternativeName>
</protein>
<dbReference type="GO" id="GO:0005975">
    <property type="term" value="P:carbohydrate metabolic process"/>
    <property type="evidence" value="ECO:0007669"/>
    <property type="project" value="InterPro"/>
</dbReference>
<geneLocation type="plasmid" evidence="6">
    <name>pRg502a</name>
</geneLocation>
<dbReference type="SUPFAM" id="SSF88713">
    <property type="entry name" value="Glycoside hydrolase/deacetylase"/>
    <property type="match status" value="1"/>
</dbReference>
<feature type="domain" description="NodB homology" evidence="5">
    <location>
        <begin position="55"/>
        <end position="278"/>
    </location>
</feature>
<accession>S3I2L7</accession>
<evidence type="ECO:0000256" key="1">
    <source>
        <dbReference type="ARBA" id="ARBA00003236"/>
    </source>
</evidence>
<proteinExistence type="inferred from homology"/>
<dbReference type="PROSITE" id="PS51677">
    <property type="entry name" value="NODB"/>
    <property type="match status" value="1"/>
</dbReference>
<evidence type="ECO:0000256" key="4">
    <source>
        <dbReference type="ARBA" id="ARBA00032976"/>
    </source>
</evidence>
<comment type="caution">
    <text evidence="6">The sequence shown here is derived from an EMBL/GenBank/DDBJ whole genome shotgun (WGS) entry which is preliminary data.</text>
</comment>
<dbReference type="GO" id="GO:0016810">
    <property type="term" value="F:hydrolase activity, acting on carbon-nitrogen (but not peptide) bonds"/>
    <property type="evidence" value="ECO:0007669"/>
    <property type="project" value="InterPro"/>
</dbReference>